<reference evidence="1 2" key="1">
    <citation type="journal article" date="2015" name="Genome Biol.">
        <title>Comparative genomics of Steinernema reveals deeply conserved gene regulatory networks.</title>
        <authorList>
            <person name="Dillman A.R."/>
            <person name="Macchietto M."/>
            <person name="Porter C.F."/>
            <person name="Rogers A."/>
            <person name="Williams B."/>
            <person name="Antoshechkin I."/>
            <person name="Lee M.M."/>
            <person name="Goodwin Z."/>
            <person name="Lu X."/>
            <person name="Lewis E.E."/>
            <person name="Goodrich-Blair H."/>
            <person name="Stock S.P."/>
            <person name="Adams B.J."/>
            <person name="Sternberg P.W."/>
            <person name="Mortazavi A."/>
        </authorList>
    </citation>
    <scope>NUCLEOTIDE SEQUENCE [LARGE SCALE GENOMIC DNA]</scope>
    <source>
        <strain evidence="1 2">ALL</strain>
    </source>
</reference>
<gene>
    <name evidence="1" type="ORF">L596_030717</name>
</gene>
<evidence type="ECO:0000313" key="1">
    <source>
        <dbReference type="EMBL" id="TKR57454.1"/>
    </source>
</evidence>
<dbReference type="AlphaFoldDB" id="A0A4U5LNM0"/>
<proteinExistence type="predicted"/>
<dbReference type="Proteomes" id="UP000298663">
    <property type="component" value="Unassembled WGS sequence"/>
</dbReference>
<accession>A0A4U5LNM0</accession>
<evidence type="ECO:0000313" key="2">
    <source>
        <dbReference type="Proteomes" id="UP000298663"/>
    </source>
</evidence>
<dbReference type="EMBL" id="AZBU02000015">
    <property type="protein sequence ID" value="TKR57454.1"/>
    <property type="molecule type" value="Genomic_DNA"/>
</dbReference>
<organism evidence="1 2">
    <name type="scientific">Steinernema carpocapsae</name>
    <name type="common">Entomopathogenic nematode</name>
    <dbReference type="NCBI Taxonomy" id="34508"/>
    <lineage>
        <taxon>Eukaryota</taxon>
        <taxon>Metazoa</taxon>
        <taxon>Ecdysozoa</taxon>
        <taxon>Nematoda</taxon>
        <taxon>Chromadorea</taxon>
        <taxon>Rhabditida</taxon>
        <taxon>Tylenchina</taxon>
        <taxon>Panagrolaimomorpha</taxon>
        <taxon>Strongyloidoidea</taxon>
        <taxon>Steinernematidae</taxon>
        <taxon>Steinernema</taxon>
    </lineage>
</organism>
<name>A0A4U5LNM0_STECR</name>
<comment type="caution">
    <text evidence="1">The sequence shown here is derived from an EMBL/GenBank/DDBJ whole genome shotgun (WGS) entry which is preliminary data.</text>
</comment>
<reference evidence="1 2" key="2">
    <citation type="journal article" date="2019" name="G3 (Bethesda)">
        <title>Hybrid Assembly of the Genome of the Entomopathogenic Nematode Steinernema carpocapsae Identifies the X-Chromosome.</title>
        <authorList>
            <person name="Serra L."/>
            <person name="Macchietto M."/>
            <person name="Macias-Munoz A."/>
            <person name="McGill C.J."/>
            <person name="Rodriguez I.M."/>
            <person name="Rodriguez B."/>
            <person name="Murad R."/>
            <person name="Mortazavi A."/>
        </authorList>
    </citation>
    <scope>NUCLEOTIDE SEQUENCE [LARGE SCALE GENOMIC DNA]</scope>
    <source>
        <strain evidence="1 2">ALL</strain>
    </source>
</reference>
<keyword evidence="2" id="KW-1185">Reference proteome</keyword>
<protein>
    <submittedName>
        <fullName evidence="1">Uncharacterized protein</fullName>
    </submittedName>
</protein>
<sequence>MLRSITTESKAKNGFLISSDCSGLAIMCRRKIAAFLKSRGLTDRSHGLQRDKIIISRQPHSQPDTSLLSGSAKGFFVSPCIWGVVPK</sequence>